<reference evidence="2 3" key="1">
    <citation type="submission" date="2017-01" db="EMBL/GenBank/DDBJ databases">
        <title>The cable genome- insights into the physiology and evolution of filamentous bacteria capable of sulfide oxidation via long distance electron transfer.</title>
        <authorList>
            <person name="Schreiber L."/>
            <person name="Bjerg J.T."/>
            <person name="Boggild A."/>
            <person name="Van De Vossenberg J."/>
            <person name="Meysman F."/>
            <person name="Nielsen L.P."/>
            <person name="Schramm A."/>
            <person name="Kjeldsen K.U."/>
        </authorList>
    </citation>
    <scope>NUCLEOTIDE SEQUENCE [LARGE SCALE GENOMIC DNA]</scope>
    <source>
        <strain evidence="2">A1</strain>
    </source>
</reference>
<dbReference type="Proteomes" id="UP000288086">
    <property type="component" value="Unassembled WGS sequence"/>
</dbReference>
<evidence type="ECO:0000313" key="3">
    <source>
        <dbReference type="Proteomes" id="UP000288086"/>
    </source>
</evidence>
<feature type="transmembrane region" description="Helical" evidence="1">
    <location>
        <begin position="6"/>
        <end position="25"/>
    </location>
</feature>
<proteinExistence type="predicted"/>
<keyword evidence="1" id="KW-1133">Transmembrane helix</keyword>
<evidence type="ECO:0000313" key="2">
    <source>
        <dbReference type="EMBL" id="RWX45643.1"/>
    </source>
</evidence>
<dbReference type="EMBL" id="MTKP01000317">
    <property type="protein sequence ID" value="RWX45643.1"/>
    <property type="molecule type" value="Genomic_DNA"/>
</dbReference>
<comment type="caution">
    <text evidence="2">The sequence shown here is derived from an EMBL/GenBank/DDBJ whole genome shotgun (WGS) entry which is preliminary data.</text>
</comment>
<feature type="non-terminal residue" evidence="2">
    <location>
        <position position="83"/>
    </location>
</feature>
<accession>A0A3S3U7Q7</accession>
<keyword evidence="1" id="KW-0812">Transmembrane</keyword>
<sequence length="83" mass="9421">MEGQLFPFAALGFLGGNSKVIFPLLSMQRYASKGRFLFEINPLISSVFPSVKSWAIFSRAMERSRMVFPMRNPIFRSPSRADS</sequence>
<keyword evidence="1" id="KW-0472">Membrane</keyword>
<name>A0A3S3U7Q7_9BACT</name>
<evidence type="ECO:0000256" key="1">
    <source>
        <dbReference type="SAM" id="Phobius"/>
    </source>
</evidence>
<dbReference type="AlphaFoldDB" id="A0A3S3U7Q7"/>
<organism evidence="2 3">
    <name type="scientific">Candidatus Electrothrix communis</name>
    <dbReference type="NCBI Taxonomy" id="1859133"/>
    <lineage>
        <taxon>Bacteria</taxon>
        <taxon>Pseudomonadati</taxon>
        <taxon>Thermodesulfobacteriota</taxon>
        <taxon>Desulfobulbia</taxon>
        <taxon>Desulfobulbales</taxon>
        <taxon>Desulfobulbaceae</taxon>
        <taxon>Candidatus Electrothrix</taxon>
    </lineage>
</organism>
<gene>
    <name evidence="2" type="ORF">VT98_13173</name>
</gene>
<keyword evidence="3" id="KW-1185">Reference proteome</keyword>
<protein>
    <submittedName>
        <fullName evidence="2">Uncharacterized protein</fullName>
    </submittedName>
</protein>